<protein>
    <submittedName>
        <fullName evidence="1">Uncharacterized protein</fullName>
    </submittedName>
</protein>
<organism evidence="1 2">
    <name type="scientific">Nannochloropsis gaditana</name>
    <dbReference type="NCBI Taxonomy" id="72520"/>
    <lineage>
        <taxon>Eukaryota</taxon>
        <taxon>Sar</taxon>
        <taxon>Stramenopiles</taxon>
        <taxon>Ochrophyta</taxon>
        <taxon>Eustigmatophyceae</taxon>
        <taxon>Eustigmatales</taxon>
        <taxon>Monodopsidaceae</taxon>
        <taxon>Nannochloropsis</taxon>
    </lineage>
</organism>
<reference evidence="1 2" key="1">
    <citation type="journal article" date="2014" name="Mol. Plant">
        <title>Chromosome Scale Genome Assembly and Transcriptome Profiling of Nannochloropsis gaditana in Nitrogen Depletion.</title>
        <authorList>
            <person name="Corteggiani Carpinelli E."/>
            <person name="Telatin A."/>
            <person name="Vitulo N."/>
            <person name="Forcato C."/>
            <person name="D'Angelo M."/>
            <person name="Schiavon R."/>
            <person name="Vezzi A."/>
            <person name="Giacometti G.M."/>
            <person name="Morosinotto T."/>
            <person name="Valle G."/>
        </authorList>
    </citation>
    <scope>NUCLEOTIDE SEQUENCE [LARGE SCALE GENOMIC DNA]</scope>
    <source>
        <strain evidence="1 2">B-31</strain>
    </source>
</reference>
<gene>
    <name evidence="1" type="ORF">Naga_100210g11</name>
</gene>
<dbReference type="EMBL" id="AZIL01000036">
    <property type="protein sequence ID" value="EWM30425.1"/>
    <property type="molecule type" value="Genomic_DNA"/>
</dbReference>
<evidence type="ECO:0000313" key="2">
    <source>
        <dbReference type="Proteomes" id="UP000019335"/>
    </source>
</evidence>
<accession>W7TTA7</accession>
<sequence>MKTFAIGSPTWDFIPMRCVVHQAYRRLKLNHTYHNIDFIVDLSYHFPSVLPSWVFPCLSGFLLCENQWAYRLSSTTFQASGPCQRNKQAAPTWRHELIHPSAR</sequence>
<name>W7TTA7_9STRA</name>
<dbReference type="Proteomes" id="UP000019335">
    <property type="component" value="Chromosome 1"/>
</dbReference>
<evidence type="ECO:0000313" key="1">
    <source>
        <dbReference type="EMBL" id="EWM30425.1"/>
    </source>
</evidence>
<keyword evidence="2" id="KW-1185">Reference proteome</keyword>
<dbReference type="AlphaFoldDB" id="W7TTA7"/>
<comment type="caution">
    <text evidence="1">The sequence shown here is derived from an EMBL/GenBank/DDBJ whole genome shotgun (WGS) entry which is preliminary data.</text>
</comment>
<proteinExistence type="predicted"/>